<reference evidence="2" key="1">
    <citation type="submission" date="2020-09" db="EMBL/GenBank/DDBJ databases">
        <title>Genome-Enabled Discovery of Anthraquinone Biosynthesis in Senna tora.</title>
        <authorList>
            <person name="Kang S.-H."/>
            <person name="Pandey R.P."/>
            <person name="Lee C.-M."/>
            <person name="Sim J.-S."/>
            <person name="Jeong J.-T."/>
            <person name="Choi B.-S."/>
            <person name="Jung M."/>
            <person name="Ginzburg D."/>
            <person name="Zhao K."/>
            <person name="Won S.Y."/>
            <person name="Oh T.-J."/>
            <person name="Yu Y."/>
            <person name="Kim N.-H."/>
            <person name="Lee O.R."/>
            <person name="Lee T.-H."/>
            <person name="Bashyal P."/>
            <person name="Kim T.-S."/>
            <person name="Lee W.-H."/>
            <person name="Kawkins C."/>
            <person name="Kim C.-K."/>
            <person name="Kim J.S."/>
            <person name="Ahn B.O."/>
            <person name="Rhee S.Y."/>
            <person name="Sohng J.K."/>
        </authorList>
    </citation>
    <scope>NUCLEOTIDE SEQUENCE</scope>
    <source>
        <tissue evidence="2">Leaf</tissue>
    </source>
</reference>
<feature type="region of interest" description="Disordered" evidence="1">
    <location>
        <begin position="1"/>
        <end position="23"/>
    </location>
</feature>
<dbReference type="AlphaFoldDB" id="A0A834TDT7"/>
<gene>
    <name evidence="2" type="ORF">G2W53_025558</name>
</gene>
<evidence type="ECO:0000313" key="3">
    <source>
        <dbReference type="Proteomes" id="UP000634136"/>
    </source>
</evidence>
<accession>A0A834TDT7</accession>
<name>A0A834TDT7_9FABA</name>
<protein>
    <submittedName>
        <fullName evidence="2">Uncharacterized protein</fullName>
    </submittedName>
</protein>
<proteinExistence type="predicted"/>
<evidence type="ECO:0000256" key="1">
    <source>
        <dbReference type="SAM" id="MobiDB-lite"/>
    </source>
</evidence>
<dbReference type="Proteomes" id="UP000634136">
    <property type="component" value="Unassembled WGS sequence"/>
</dbReference>
<dbReference type="EMBL" id="JAAIUW010000008">
    <property type="protein sequence ID" value="KAF7820103.1"/>
    <property type="molecule type" value="Genomic_DNA"/>
</dbReference>
<comment type="caution">
    <text evidence="2">The sequence shown here is derived from an EMBL/GenBank/DDBJ whole genome shotgun (WGS) entry which is preliminary data.</text>
</comment>
<organism evidence="2 3">
    <name type="scientific">Senna tora</name>
    <dbReference type="NCBI Taxonomy" id="362788"/>
    <lineage>
        <taxon>Eukaryota</taxon>
        <taxon>Viridiplantae</taxon>
        <taxon>Streptophyta</taxon>
        <taxon>Embryophyta</taxon>
        <taxon>Tracheophyta</taxon>
        <taxon>Spermatophyta</taxon>
        <taxon>Magnoliopsida</taxon>
        <taxon>eudicotyledons</taxon>
        <taxon>Gunneridae</taxon>
        <taxon>Pentapetalae</taxon>
        <taxon>rosids</taxon>
        <taxon>fabids</taxon>
        <taxon>Fabales</taxon>
        <taxon>Fabaceae</taxon>
        <taxon>Caesalpinioideae</taxon>
        <taxon>Cassia clade</taxon>
        <taxon>Senna</taxon>
    </lineage>
</organism>
<keyword evidence="3" id="KW-1185">Reference proteome</keyword>
<evidence type="ECO:0000313" key="2">
    <source>
        <dbReference type="EMBL" id="KAF7820103.1"/>
    </source>
</evidence>
<sequence length="23" mass="2979">MDKNRTEWSKWQPTVDERRSSRW</sequence>